<accession>A0A7J3M3H3</accession>
<comment type="caution">
    <text evidence="1">The sequence shown here is derived from an EMBL/GenBank/DDBJ whole genome shotgun (WGS) entry which is preliminary data.</text>
</comment>
<sequence>MSYLLLIGKPTIEGLELLKELVNDFEDTVWVSTVYSAEKIREIIGKKPWVVDAFSWGMKSAEEKEFVVANPTNLNEISLAVSKVLQDVREDYILILHSISGLAIYQPIAKVINLLRVLLMKIENDKAKAIFTLISGAQERQFEVGTMMFFPNVVELSEREIRVVKSFNPDVDRGDYNANRAKEILMRLLKL</sequence>
<evidence type="ECO:0000313" key="1">
    <source>
        <dbReference type="EMBL" id="HGT82885.1"/>
    </source>
</evidence>
<protein>
    <recommendedName>
        <fullName evidence="2">KaiC-like domain-containing protein</fullName>
    </recommendedName>
</protein>
<gene>
    <name evidence="1" type="ORF">ENT52_04080</name>
</gene>
<name>A0A7J3M3H3_ARCFL</name>
<reference evidence="1" key="1">
    <citation type="journal article" date="2020" name="mSystems">
        <title>Genome- and Community-Level Interaction Insights into Carbon Utilization and Element Cycling Functions of Hydrothermarchaeota in Hydrothermal Sediment.</title>
        <authorList>
            <person name="Zhou Z."/>
            <person name="Liu Y."/>
            <person name="Xu W."/>
            <person name="Pan J."/>
            <person name="Luo Z.H."/>
            <person name="Li M."/>
        </authorList>
    </citation>
    <scope>NUCLEOTIDE SEQUENCE [LARGE SCALE GENOMIC DNA]</scope>
    <source>
        <strain evidence="1">SpSt-587</strain>
    </source>
</reference>
<organism evidence="1">
    <name type="scientific">Archaeoglobus fulgidus</name>
    <dbReference type="NCBI Taxonomy" id="2234"/>
    <lineage>
        <taxon>Archaea</taxon>
        <taxon>Methanobacteriati</taxon>
        <taxon>Methanobacteriota</taxon>
        <taxon>Archaeoglobi</taxon>
        <taxon>Archaeoglobales</taxon>
        <taxon>Archaeoglobaceae</taxon>
        <taxon>Archaeoglobus</taxon>
    </lineage>
</organism>
<dbReference type="EMBL" id="DSYZ01000085">
    <property type="protein sequence ID" value="HGT82885.1"/>
    <property type="molecule type" value="Genomic_DNA"/>
</dbReference>
<proteinExistence type="predicted"/>
<dbReference type="AlphaFoldDB" id="A0A7J3M3H3"/>
<evidence type="ECO:0008006" key="2">
    <source>
        <dbReference type="Google" id="ProtNLM"/>
    </source>
</evidence>